<dbReference type="WBParaSite" id="maker-uti_cns_0000862-snap-gene-1.14-mRNA-1">
    <property type="protein sequence ID" value="maker-uti_cns_0000862-snap-gene-1.14-mRNA-1"/>
    <property type="gene ID" value="maker-uti_cns_0000862-snap-gene-1.14"/>
</dbReference>
<sequence length="211" mass="23227">CPSSSLSALFLATRDQAVRDAAPSVVRRQREAVRRSWGGPAGLKAGDSVVFLMTAETANYALNQEAKKYGDLMIIQSAVSSNPKLAEQQQHLLLFALAKLRSRCPFVSLYGRTNAGVLWNPRLLKQLLHLMQRRGQLQESLMLGRAVRGLSKDSSTGLNERLAADPGYLMTGRALDALLKLARGNRDEGDDHRLDDSVTDDRLTGDLRLRA</sequence>
<organism evidence="1 2">
    <name type="scientific">Macrostomum lignano</name>
    <dbReference type="NCBI Taxonomy" id="282301"/>
    <lineage>
        <taxon>Eukaryota</taxon>
        <taxon>Metazoa</taxon>
        <taxon>Spiralia</taxon>
        <taxon>Lophotrochozoa</taxon>
        <taxon>Platyhelminthes</taxon>
        <taxon>Rhabditophora</taxon>
        <taxon>Macrostomorpha</taxon>
        <taxon>Macrostomida</taxon>
        <taxon>Macrostomidae</taxon>
        <taxon>Macrostomum</taxon>
    </lineage>
</organism>
<reference evidence="2" key="1">
    <citation type="submission" date="2016-11" db="UniProtKB">
        <authorList>
            <consortium name="WormBaseParasite"/>
        </authorList>
    </citation>
    <scope>IDENTIFICATION</scope>
</reference>
<evidence type="ECO:0000313" key="2">
    <source>
        <dbReference type="WBParaSite" id="maker-uti_cns_0000862-snap-gene-1.14-mRNA-1"/>
    </source>
</evidence>
<keyword evidence="1" id="KW-1185">Reference proteome</keyword>
<dbReference type="AlphaFoldDB" id="A0A1I8G650"/>
<accession>A0A1I8G650</accession>
<proteinExistence type="predicted"/>
<evidence type="ECO:0000313" key="1">
    <source>
        <dbReference type="Proteomes" id="UP000095280"/>
    </source>
</evidence>
<protein>
    <submittedName>
        <fullName evidence="2">Hexosyltransferase</fullName>
    </submittedName>
</protein>
<name>A0A1I8G650_9PLAT</name>
<dbReference type="Proteomes" id="UP000095280">
    <property type="component" value="Unplaced"/>
</dbReference>